<feature type="domain" description="BRCT" evidence="16">
    <location>
        <begin position="47"/>
        <end position="137"/>
    </location>
</feature>
<dbReference type="InterPro" id="IPR043502">
    <property type="entry name" value="DNA/RNA_pol_sf"/>
</dbReference>
<keyword evidence="12 13" id="KW-0539">Nucleus</keyword>
<dbReference type="InterPro" id="IPR001126">
    <property type="entry name" value="UmuC"/>
</dbReference>
<dbReference type="Pfam" id="PF00533">
    <property type="entry name" value="BRCT"/>
    <property type="match status" value="1"/>
</dbReference>
<keyword evidence="10 13" id="KW-0238">DNA-binding</keyword>
<feature type="region of interest" description="Disordered" evidence="15">
    <location>
        <begin position="683"/>
        <end position="707"/>
    </location>
</feature>
<dbReference type="Gene3D" id="3.30.70.270">
    <property type="match status" value="1"/>
</dbReference>
<protein>
    <recommendedName>
        <fullName evidence="3 13">DNA repair protein REV1</fullName>
        <ecNumber evidence="13">2.7.7.-</ecNumber>
    </recommendedName>
</protein>
<evidence type="ECO:0000256" key="3">
    <source>
        <dbReference type="ARBA" id="ARBA00020399"/>
    </source>
</evidence>
<dbReference type="Gene3D" id="3.40.50.10190">
    <property type="entry name" value="BRCT domain"/>
    <property type="match status" value="1"/>
</dbReference>
<feature type="compositionally biased region" description="Basic and acidic residues" evidence="15">
    <location>
        <begin position="690"/>
        <end position="699"/>
    </location>
</feature>
<evidence type="ECO:0000256" key="2">
    <source>
        <dbReference type="ARBA" id="ARBA00010945"/>
    </source>
</evidence>
<dbReference type="PANTHER" id="PTHR45990">
    <property type="entry name" value="DNA REPAIR PROTEIN REV1"/>
    <property type="match status" value="1"/>
</dbReference>
<dbReference type="InterPro" id="IPR043128">
    <property type="entry name" value="Rev_trsase/Diguanyl_cyclase"/>
</dbReference>
<feature type="region of interest" description="Disordered" evidence="15">
    <location>
        <begin position="744"/>
        <end position="781"/>
    </location>
</feature>
<dbReference type="AlphaFoldDB" id="A0AAV0UUQ3"/>
<evidence type="ECO:0000313" key="18">
    <source>
        <dbReference type="EMBL" id="CAI5739425.1"/>
    </source>
</evidence>
<keyword evidence="6 13" id="KW-0548">Nucleotidyltransferase</keyword>
<dbReference type="PIRSF" id="PIRSF036573">
    <property type="entry name" value="REV1"/>
    <property type="match status" value="1"/>
</dbReference>
<dbReference type="SUPFAM" id="SSF56672">
    <property type="entry name" value="DNA/RNA polymerases"/>
    <property type="match status" value="1"/>
</dbReference>
<reference evidence="18" key="1">
    <citation type="submission" date="2022-12" db="EMBL/GenBank/DDBJ databases">
        <authorList>
            <person name="Webb A."/>
        </authorList>
    </citation>
    <scope>NUCLEOTIDE SEQUENCE</scope>
    <source>
        <strain evidence="18">Hp1</strain>
    </source>
</reference>
<keyword evidence="5 13" id="KW-0808">Transferase</keyword>
<feature type="compositionally biased region" description="Basic residues" evidence="15">
    <location>
        <begin position="754"/>
        <end position="771"/>
    </location>
</feature>
<comment type="subcellular location">
    <subcellularLocation>
        <location evidence="1 13">Nucleus</location>
    </subcellularLocation>
</comment>
<dbReference type="SUPFAM" id="SSF52113">
    <property type="entry name" value="BRCT domain"/>
    <property type="match status" value="1"/>
</dbReference>
<dbReference type="InterPro" id="IPR036775">
    <property type="entry name" value="DNA_pol_Y-fam_lit_finger_sf"/>
</dbReference>
<evidence type="ECO:0000256" key="5">
    <source>
        <dbReference type="ARBA" id="ARBA00022679"/>
    </source>
</evidence>
<evidence type="ECO:0000256" key="10">
    <source>
        <dbReference type="ARBA" id="ARBA00023125"/>
    </source>
</evidence>
<evidence type="ECO:0000259" key="16">
    <source>
        <dbReference type="PROSITE" id="PS50172"/>
    </source>
</evidence>
<comment type="function">
    <text evidence="13">Deoxycytidyl transferase involved in DNA repair. Transfers a dCMP residue from dCTP to the 3'-end of a DNA primer in a template-dependent reaction. May assist in the first step in the bypass of abasic lesions by the insertion of a nucleotide opposite the lesion. Required for normal induction of mutations by physical and chemical agents.</text>
</comment>
<evidence type="ECO:0000256" key="6">
    <source>
        <dbReference type="ARBA" id="ARBA00022695"/>
    </source>
</evidence>
<proteinExistence type="inferred from homology"/>
<feature type="binding site" evidence="14">
    <location>
        <position position="403"/>
    </location>
    <ligand>
        <name>Mg(2+)</name>
        <dbReference type="ChEBI" id="CHEBI:18420"/>
        <label>1</label>
    </ligand>
</feature>
<dbReference type="GO" id="GO:0017125">
    <property type="term" value="F:deoxycytidyl transferase activity"/>
    <property type="evidence" value="ECO:0007669"/>
    <property type="project" value="TreeGrafter"/>
</dbReference>
<dbReference type="GO" id="GO:0003684">
    <property type="term" value="F:damaged DNA binding"/>
    <property type="evidence" value="ECO:0007669"/>
    <property type="project" value="UniProtKB-UniRule"/>
</dbReference>
<dbReference type="CDD" id="cd17719">
    <property type="entry name" value="BRCT_Rev1"/>
    <property type="match status" value="1"/>
</dbReference>
<evidence type="ECO:0000256" key="7">
    <source>
        <dbReference type="ARBA" id="ARBA00022723"/>
    </source>
</evidence>
<sequence>MRRHGHGDTDKRVGEHHDGDFGVYMSHKLQKLRGQNERFVSASRSAEPSRVFAGVHVYVDGYTLPSKEEIRELMLLYGGGFEHYDTSRVTHIIATHVPASKLRQLQKARRPRLIVHPNWVVRSIEQKRLLPVQPFLYHGFADPTQSVFAQSPDSYYLPSFLKVDDVAVTSEVESVRHAGSARAAAPASGSATDIPEQGDGCDKEDTTANVALDRDDEEEEELENEGDDQMLLMDDHTTGSAKLKTNSTRDGPAFVRHFFAKSRLHHIGTWRATFQQKAGDFRAKYKGGHVKRASALSDDRVLLHVDMDCFFVAVAVRGRPELEHVPVAVAHSGNAGSSEISSCNYLARAKGVGAGMFMQRAKELCPELVVLPYQFDAIQRVSFQIYDIFFSHTPYVQAVSCDEAFLEFEQGTSGMEKAKTIRREIVEQTHCRASVGVSYNLLLAKLCSQKAKPDGIYHIGDRCQAERFMLSLELGDLPGVGYKMQSKLEGSGVRDVYQLVSKSRDDLVRLLGKASGEKLFGYARGHDVRALSMESNMMRKSVSAVVNFGIRFEAWEDAIVFLKALSEELSHRLRNLKARAKCFTLLIKKRAEGAPVEPSKFMGHGVCDNFSKSHVLARATDDEDVIGRVCIELLRQFDFPSKELRGVGVQASKLALNVPNTGQASGQLFETWLNDRAQLQSVSTSLREQSGTERVDGEANKQGSTAGNEYVTTTFSQIDMEVLDELPDRLQREILASYGRGAPTSTAVRLNRQPSKKKTSGKAPLRPKHPARNMFDSKSNRRLAQTAIGEPGKGDALDDIRISQVDLEVYDSLPLPIRREVDRYAKKRKYNSMTVPLPRPKSRPDATNLDQAVKETPQPVVLSSIEDLYANLAKSLTSAAACDDESNDGQRVASDKTQLAAFDAIYSRILVEVENRTLDQALRMLRFFRRKCSSATAPANVIDLMKHGFNHVLDLVNQDIRRHFNGRLSSQLVTSL</sequence>
<dbReference type="PANTHER" id="PTHR45990:SF1">
    <property type="entry name" value="DNA REPAIR PROTEIN REV1"/>
    <property type="match status" value="1"/>
</dbReference>
<keyword evidence="7 14" id="KW-0479">Metal-binding</keyword>
<dbReference type="GO" id="GO:0006281">
    <property type="term" value="P:DNA repair"/>
    <property type="evidence" value="ECO:0007669"/>
    <property type="project" value="UniProtKB-KW"/>
</dbReference>
<dbReference type="SMART" id="SM00292">
    <property type="entry name" value="BRCT"/>
    <property type="match status" value="1"/>
</dbReference>
<dbReference type="InterPro" id="IPR053848">
    <property type="entry name" value="IMS_HHH_1"/>
</dbReference>
<dbReference type="GO" id="GO:0003887">
    <property type="term" value="F:DNA-directed DNA polymerase activity"/>
    <property type="evidence" value="ECO:0007669"/>
    <property type="project" value="InterPro"/>
</dbReference>
<gene>
    <name evidence="18" type="ORF">HBR001_LOCUS7820</name>
</gene>
<dbReference type="Pfam" id="PF11799">
    <property type="entry name" value="IMS_C"/>
    <property type="match status" value="1"/>
</dbReference>
<comment type="similarity">
    <text evidence="2 13">Belongs to the DNA polymerase type-Y family.</text>
</comment>
<accession>A0AAV0UUQ3</accession>
<keyword evidence="11 13" id="KW-0234">DNA repair</keyword>
<feature type="binding site" evidence="14">
    <location>
        <position position="306"/>
    </location>
    <ligand>
        <name>Mg(2+)</name>
        <dbReference type="ChEBI" id="CHEBI:18420"/>
        <label>1</label>
    </ligand>
</feature>
<feature type="binding site" evidence="14">
    <location>
        <position position="402"/>
    </location>
    <ligand>
        <name>Mg(2+)</name>
        <dbReference type="ChEBI" id="CHEBI:18420"/>
        <label>1</label>
    </ligand>
</feature>
<dbReference type="PROSITE" id="PS50173">
    <property type="entry name" value="UMUC"/>
    <property type="match status" value="1"/>
</dbReference>
<comment type="caution">
    <text evidence="18">The sequence shown here is derived from an EMBL/GenBank/DDBJ whole genome shotgun (WGS) entry which is preliminary data.</text>
</comment>
<evidence type="ECO:0000256" key="4">
    <source>
        <dbReference type="ARBA" id="ARBA00022634"/>
    </source>
</evidence>
<dbReference type="InterPro" id="IPR036420">
    <property type="entry name" value="BRCT_dom_sf"/>
</dbReference>
<dbReference type="Gene3D" id="6.10.250.1630">
    <property type="match status" value="1"/>
</dbReference>
<evidence type="ECO:0000256" key="9">
    <source>
        <dbReference type="ARBA" id="ARBA00022842"/>
    </source>
</evidence>
<name>A0AAV0UUQ3_HYABA</name>
<dbReference type="Pfam" id="PF00817">
    <property type="entry name" value="IMS"/>
    <property type="match status" value="1"/>
</dbReference>
<dbReference type="Pfam" id="PF21999">
    <property type="entry name" value="IMS_HHH_1"/>
    <property type="match status" value="1"/>
</dbReference>
<dbReference type="SUPFAM" id="SSF100879">
    <property type="entry name" value="Lesion bypass DNA polymerase (Y-family), little finger domain"/>
    <property type="match status" value="1"/>
</dbReference>
<dbReference type="InterPro" id="IPR017961">
    <property type="entry name" value="DNA_pol_Y-fam_little_finger"/>
</dbReference>
<evidence type="ECO:0000259" key="17">
    <source>
        <dbReference type="PROSITE" id="PS50173"/>
    </source>
</evidence>
<dbReference type="Gene3D" id="3.40.1170.60">
    <property type="match status" value="1"/>
</dbReference>
<dbReference type="Proteomes" id="UP001162031">
    <property type="component" value="Unassembled WGS sequence"/>
</dbReference>
<feature type="domain" description="UmuC" evidence="17">
    <location>
        <begin position="302"/>
        <end position="481"/>
    </location>
</feature>
<dbReference type="PROSITE" id="PS50172">
    <property type="entry name" value="BRCT"/>
    <property type="match status" value="1"/>
</dbReference>
<evidence type="ECO:0000256" key="1">
    <source>
        <dbReference type="ARBA" id="ARBA00004123"/>
    </source>
</evidence>
<dbReference type="FunFam" id="3.40.50.10190:FF:000011">
    <property type="entry name" value="DNA repair protein REV1"/>
    <property type="match status" value="1"/>
</dbReference>
<dbReference type="GO" id="GO:0046872">
    <property type="term" value="F:metal ion binding"/>
    <property type="evidence" value="ECO:0007669"/>
    <property type="project" value="UniProtKB-KW"/>
</dbReference>
<comment type="cofactor">
    <cofactor evidence="14">
        <name>Mg(2+)</name>
        <dbReference type="ChEBI" id="CHEBI:18420"/>
    </cofactor>
    <text evidence="14">Binds 2 magnesium ions.</text>
</comment>
<feature type="compositionally biased region" description="Low complexity" evidence="15">
    <location>
        <begin position="178"/>
        <end position="191"/>
    </location>
</feature>
<dbReference type="GO" id="GO:0070987">
    <property type="term" value="P:error-free translesion synthesis"/>
    <property type="evidence" value="ECO:0007669"/>
    <property type="project" value="TreeGrafter"/>
</dbReference>
<keyword evidence="19" id="KW-1185">Reference proteome</keyword>
<dbReference type="GO" id="GO:0042276">
    <property type="term" value="P:error-prone translesion synthesis"/>
    <property type="evidence" value="ECO:0007669"/>
    <property type="project" value="InterPro"/>
</dbReference>
<dbReference type="EC" id="2.7.7.-" evidence="13"/>
<evidence type="ECO:0000256" key="13">
    <source>
        <dbReference type="PIRNR" id="PIRNR036573"/>
    </source>
</evidence>
<keyword evidence="4 13" id="KW-0237">DNA synthesis</keyword>
<dbReference type="InterPro" id="IPR012112">
    <property type="entry name" value="REV1"/>
</dbReference>
<keyword evidence="8 13" id="KW-0227">DNA damage</keyword>
<evidence type="ECO:0000256" key="14">
    <source>
        <dbReference type="PIRSR" id="PIRSR036573-2"/>
    </source>
</evidence>
<evidence type="ECO:0000256" key="12">
    <source>
        <dbReference type="ARBA" id="ARBA00023242"/>
    </source>
</evidence>
<dbReference type="InterPro" id="IPR001357">
    <property type="entry name" value="BRCT_dom"/>
</dbReference>
<dbReference type="FunFam" id="3.30.1490.100:FF:000001">
    <property type="entry name" value="DNA repair protein REV1"/>
    <property type="match status" value="1"/>
</dbReference>
<keyword evidence="9 14" id="KW-0460">Magnesium</keyword>
<organism evidence="18 19">
    <name type="scientific">Hyaloperonospora brassicae</name>
    <name type="common">Brassica downy mildew</name>
    <name type="synonym">Peronospora brassicae</name>
    <dbReference type="NCBI Taxonomy" id="162125"/>
    <lineage>
        <taxon>Eukaryota</taxon>
        <taxon>Sar</taxon>
        <taxon>Stramenopiles</taxon>
        <taxon>Oomycota</taxon>
        <taxon>Peronosporomycetes</taxon>
        <taxon>Peronosporales</taxon>
        <taxon>Peronosporaceae</taxon>
        <taxon>Hyaloperonospora</taxon>
    </lineage>
</organism>
<evidence type="ECO:0000256" key="11">
    <source>
        <dbReference type="ARBA" id="ARBA00023204"/>
    </source>
</evidence>
<dbReference type="GO" id="GO:0005634">
    <property type="term" value="C:nucleus"/>
    <property type="evidence" value="ECO:0007669"/>
    <property type="project" value="UniProtKB-SubCell"/>
</dbReference>
<dbReference type="Gene3D" id="6.10.250.1490">
    <property type="match status" value="1"/>
</dbReference>
<dbReference type="Gene3D" id="3.30.1490.100">
    <property type="entry name" value="DNA polymerase, Y-family, little finger domain"/>
    <property type="match status" value="1"/>
</dbReference>
<evidence type="ECO:0000313" key="19">
    <source>
        <dbReference type="Proteomes" id="UP001162031"/>
    </source>
</evidence>
<dbReference type="EMBL" id="CANTFL010001420">
    <property type="protein sequence ID" value="CAI5739425.1"/>
    <property type="molecule type" value="Genomic_DNA"/>
</dbReference>
<evidence type="ECO:0000256" key="15">
    <source>
        <dbReference type="SAM" id="MobiDB-lite"/>
    </source>
</evidence>
<dbReference type="Gene3D" id="1.10.150.20">
    <property type="entry name" value="5' to 3' exonuclease, C-terminal subdomain"/>
    <property type="match status" value="1"/>
</dbReference>
<evidence type="ECO:0000256" key="8">
    <source>
        <dbReference type="ARBA" id="ARBA00022763"/>
    </source>
</evidence>
<feature type="region of interest" description="Disordered" evidence="15">
    <location>
        <begin position="178"/>
        <end position="205"/>
    </location>
</feature>